<comment type="caution">
    <text evidence="1">The sequence shown here is derived from an EMBL/GenBank/DDBJ whole genome shotgun (WGS) entry which is preliminary data.</text>
</comment>
<name>A0ABT0XPH9_9BACI</name>
<reference evidence="1" key="1">
    <citation type="submission" date="2022-06" db="EMBL/GenBank/DDBJ databases">
        <title>Alkalicoccobacillus porphyridii sp. nov., isolated from a marine red alga, Porphyridium purpureum and reclassification of Shouchella plakortidis and Shouchella gibsonii as Alkalicoccobacillus plakortidis comb. nov. and Alkalicoccobacillus gibsonii comb. nov.</title>
        <authorList>
            <person name="Kim K.H."/>
            <person name="Lee J.K."/>
            <person name="Han D.M."/>
            <person name="Baek J.H."/>
            <person name="Jeon C.O."/>
        </authorList>
    </citation>
    <scope>NUCLEOTIDE SEQUENCE</scope>
    <source>
        <strain evidence="1">DSM 19153</strain>
    </source>
</reference>
<keyword evidence="2" id="KW-1185">Reference proteome</keyword>
<organism evidence="1 2">
    <name type="scientific">Alkalicoccobacillus plakortidis</name>
    <dbReference type="NCBI Taxonomy" id="444060"/>
    <lineage>
        <taxon>Bacteria</taxon>
        <taxon>Bacillati</taxon>
        <taxon>Bacillota</taxon>
        <taxon>Bacilli</taxon>
        <taxon>Bacillales</taxon>
        <taxon>Bacillaceae</taxon>
        <taxon>Alkalicoccobacillus</taxon>
    </lineage>
</organism>
<accession>A0ABT0XPH9</accession>
<dbReference type="Proteomes" id="UP001203665">
    <property type="component" value="Unassembled WGS sequence"/>
</dbReference>
<dbReference type="RefSeq" id="WP_251611599.1">
    <property type="nucleotide sequence ID" value="NZ_JAMQJY010000006.1"/>
</dbReference>
<proteinExistence type="predicted"/>
<gene>
    <name evidence="1" type="ORF">NDM98_21845</name>
</gene>
<evidence type="ECO:0000313" key="2">
    <source>
        <dbReference type="Proteomes" id="UP001203665"/>
    </source>
</evidence>
<protein>
    <submittedName>
        <fullName evidence="1">Uncharacterized protein</fullName>
    </submittedName>
</protein>
<evidence type="ECO:0000313" key="1">
    <source>
        <dbReference type="EMBL" id="MCM2677799.1"/>
    </source>
</evidence>
<dbReference type="EMBL" id="JAMQJY010000006">
    <property type="protein sequence ID" value="MCM2677799.1"/>
    <property type="molecule type" value="Genomic_DNA"/>
</dbReference>
<sequence>MIKYRYRMVNSIFKYQLLRRVAVHLALKIPFIRDKLSGVVFQKEQVPSME</sequence>